<evidence type="ECO:0000313" key="1">
    <source>
        <dbReference type="EMBL" id="HGI87460.1"/>
    </source>
</evidence>
<comment type="caution">
    <text evidence="1">The sequence shown here is derived from an EMBL/GenBank/DDBJ whole genome shotgun (WGS) entry which is preliminary data.</text>
</comment>
<protein>
    <recommendedName>
        <fullName evidence="2">MoaD/ThiS family protein</fullName>
    </recommendedName>
</protein>
<evidence type="ECO:0008006" key="2">
    <source>
        <dbReference type="Google" id="ProtNLM"/>
    </source>
</evidence>
<proteinExistence type="predicted"/>
<sequence>MLSIVRLVFLGHLRDVVGARSLEIQLSSKVKLGEFLRLALGVHPNLHRLVSIDGRVSEEEVLVLINGVDINVFANPYTEIDIEDSDEITFVPITHGGLA</sequence>
<dbReference type="InterPro" id="IPR003749">
    <property type="entry name" value="ThiS/MoaD-like"/>
</dbReference>
<dbReference type="Pfam" id="PF02597">
    <property type="entry name" value="ThiS"/>
    <property type="match status" value="1"/>
</dbReference>
<dbReference type="CDD" id="cd17040">
    <property type="entry name" value="Ubl_MoaD_like"/>
    <property type="match status" value="1"/>
</dbReference>
<name>A0A7C4BC19_9CREN</name>
<dbReference type="AlphaFoldDB" id="A0A7C4BC19"/>
<gene>
    <name evidence="1" type="ORF">ENV14_03600</name>
</gene>
<dbReference type="InterPro" id="IPR016155">
    <property type="entry name" value="Mopterin_synth/thiamin_S_b"/>
</dbReference>
<accession>A0A7C4BC19</accession>
<dbReference type="InterPro" id="IPR012675">
    <property type="entry name" value="Beta-grasp_dom_sf"/>
</dbReference>
<dbReference type="EMBL" id="DTFF01000033">
    <property type="protein sequence ID" value="HGI87460.1"/>
    <property type="molecule type" value="Genomic_DNA"/>
</dbReference>
<organism evidence="1">
    <name type="scientific">Ignisphaera aggregans</name>
    <dbReference type="NCBI Taxonomy" id="334771"/>
    <lineage>
        <taxon>Archaea</taxon>
        <taxon>Thermoproteota</taxon>
        <taxon>Thermoprotei</taxon>
        <taxon>Desulfurococcales</taxon>
        <taxon>Desulfurococcaceae</taxon>
        <taxon>Ignisphaera</taxon>
    </lineage>
</organism>
<dbReference type="SUPFAM" id="SSF54285">
    <property type="entry name" value="MoaD/ThiS"/>
    <property type="match status" value="1"/>
</dbReference>
<reference evidence="1" key="1">
    <citation type="journal article" date="2020" name="mSystems">
        <title>Genome- and Community-Level Interaction Insights into Carbon Utilization and Element Cycling Functions of Hydrothermarchaeota in Hydrothermal Sediment.</title>
        <authorList>
            <person name="Zhou Z."/>
            <person name="Liu Y."/>
            <person name="Xu W."/>
            <person name="Pan J."/>
            <person name="Luo Z.H."/>
            <person name="Li M."/>
        </authorList>
    </citation>
    <scope>NUCLEOTIDE SEQUENCE [LARGE SCALE GENOMIC DNA]</scope>
    <source>
        <strain evidence="1">SpSt-732</strain>
    </source>
</reference>
<dbReference type="Gene3D" id="3.10.20.30">
    <property type="match status" value="1"/>
</dbReference>